<dbReference type="PANTHER" id="PTHR33745:SF1">
    <property type="entry name" value="RSBT ANTAGONIST PROTEIN RSBS"/>
    <property type="match status" value="1"/>
</dbReference>
<organism evidence="3 4">
    <name type="scientific">Enhygromyxa salina</name>
    <dbReference type="NCBI Taxonomy" id="215803"/>
    <lineage>
        <taxon>Bacteria</taxon>
        <taxon>Pseudomonadati</taxon>
        <taxon>Myxococcota</taxon>
        <taxon>Polyangia</taxon>
        <taxon>Nannocystales</taxon>
        <taxon>Nannocystaceae</taxon>
        <taxon>Enhygromyxa</taxon>
    </lineage>
</organism>
<dbReference type="Pfam" id="PF01740">
    <property type="entry name" value="STAS"/>
    <property type="match status" value="1"/>
</dbReference>
<dbReference type="CDD" id="cd07041">
    <property type="entry name" value="STAS_RsbR_RsbS_like"/>
    <property type="match status" value="1"/>
</dbReference>
<accession>A0A2S9YMN2</accession>
<dbReference type="InterPro" id="IPR051932">
    <property type="entry name" value="Bact_StressResp_Reg"/>
</dbReference>
<name>A0A2S9YMN2_9BACT</name>
<dbReference type="EMBL" id="PVNL01000077">
    <property type="protein sequence ID" value="PRQ06344.1"/>
    <property type="molecule type" value="Genomic_DNA"/>
</dbReference>
<reference evidence="3 4" key="1">
    <citation type="submission" date="2018-03" db="EMBL/GenBank/DDBJ databases">
        <title>Draft Genome Sequences of the Obligatory Marine Myxobacteria Enhygromyxa salina SWB007.</title>
        <authorList>
            <person name="Poehlein A."/>
            <person name="Moghaddam J.A."/>
            <person name="Harms H."/>
            <person name="Alanjari M."/>
            <person name="Koenig G.M."/>
            <person name="Daniel R."/>
            <person name="Schaeberle T.F."/>
        </authorList>
    </citation>
    <scope>NUCLEOTIDE SEQUENCE [LARGE SCALE GENOMIC DNA]</scope>
    <source>
        <strain evidence="3 4">SWB007</strain>
    </source>
</reference>
<dbReference type="SUPFAM" id="SSF52091">
    <property type="entry name" value="SpoIIaa-like"/>
    <property type="match status" value="1"/>
</dbReference>
<keyword evidence="1" id="KW-0175">Coiled coil</keyword>
<dbReference type="InterPro" id="IPR036513">
    <property type="entry name" value="STAS_dom_sf"/>
</dbReference>
<evidence type="ECO:0000256" key="1">
    <source>
        <dbReference type="SAM" id="Coils"/>
    </source>
</evidence>
<feature type="domain" description="STAS" evidence="2">
    <location>
        <begin position="192"/>
        <end position="303"/>
    </location>
</feature>
<dbReference type="PROSITE" id="PS50801">
    <property type="entry name" value="STAS"/>
    <property type="match status" value="1"/>
</dbReference>
<proteinExistence type="predicted"/>
<evidence type="ECO:0000313" key="4">
    <source>
        <dbReference type="Proteomes" id="UP000238823"/>
    </source>
</evidence>
<evidence type="ECO:0000259" key="2">
    <source>
        <dbReference type="PROSITE" id="PS50801"/>
    </source>
</evidence>
<dbReference type="InterPro" id="IPR002645">
    <property type="entry name" value="STAS_dom"/>
</dbReference>
<feature type="coiled-coil region" evidence="1">
    <location>
        <begin position="157"/>
        <end position="191"/>
    </location>
</feature>
<protein>
    <submittedName>
        <fullName evidence="3">RsbT co-antagonist protein RsbRA</fullName>
    </submittedName>
</protein>
<gene>
    <name evidence="3" type="primary">rsbRA_7</name>
    <name evidence="3" type="ORF">ENSA7_40210</name>
</gene>
<dbReference type="Proteomes" id="UP000238823">
    <property type="component" value="Unassembled WGS sequence"/>
</dbReference>
<dbReference type="AlphaFoldDB" id="A0A2S9YMN2"/>
<evidence type="ECO:0000313" key="3">
    <source>
        <dbReference type="EMBL" id="PRQ06344.1"/>
    </source>
</evidence>
<dbReference type="Gene3D" id="3.30.750.24">
    <property type="entry name" value="STAS domain"/>
    <property type="match status" value="1"/>
</dbReference>
<dbReference type="PANTHER" id="PTHR33745">
    <property type="entry name" value="RSBT ANTAGONIST PROTEIN RSBS-RELATED"/>
    <property type="match status" value="1"/>
</dbReference>
<comment type="caution">
    <text evidence="3">The sequence shown here is derived from an EMBL/GenBank/DDBJ whole genome shotgun (WGS) entry which is preliminary data.</text>
</comment>
<sequence>MLSRFEALRFTCIRLTGEPVMSVPPLTPLTAAHARLAEVVTLRLSMRSASVFRRVGKDVCHAHVEAALAGLEQDLISGKPDNVRAVVHSLVTELAASGLAFADLRFYTQTLRNAVREALSASPDADALRLLIEGWFFELLTVCTTRFMAWRDEKMQRETAQMGIQRLESQLVELEVALEEKTKLLELIRQASTPIAPVVSGILVVPLVGTFDAFRAEMLTEKLLQEIARRRTRAAILDISGVPVFDTAAAQMIIRLARAVRLLGTAVFLVGMSPDTARTIVDLGIDLTGIQTLATLQDGLARALVLQRLKITPL</sequence>